<keyword evidence="1" id="KW-0812">Transmembrane</keyword>
<feature type="chain" id="PRO_5002062339" evidence="2">
    <location>
        <begin position="23"/>
        <end position="84"/>
    </location>
</feature>
<dbReference type="EMBL" id="GBRH01182117">
    <property type="protein sequence ID" value="JAE15779.1"/>
    <property type="molecule type" value="Transcribed_RNA"/>
</dbReference>
<name>A0A0A9FX32_ARUDO</name>
<keyword evidence="2" id="KW-0732">Signal</keyword>
<keyword evidence="1" id="KW-0472">Membrane</keyword>
<keyword evidence="1" id="KW-1133">Transmembrane helix</keyword>
<feature type="transmembrane region" description="Helical" evidence="1">
    <location>
        <begin position="60"/>
        <end position="82"/>
    </location>
</feature>
<dbReference type="AlphaFoldDB" id="A0A0A9FX32"/>
<reference evidence="3" key="2">
    <citation type="journal article" date="2015" name="Data Brief">
        <title>Shoot transcriptome of the giant reed, Arundo donax.</title>
        <authorList>
            <person name="Barrero R.A."/>
            <person name="Guerrero F.D."/>
            <person name="Moolhuijzen P."/>
            <person name="Goolsby J.A."/>
            <person name="Tidwell J."/>
            <person name="Bellgard S.E."/>
            <person name="Bellgard M.I."/>
        </authorList>
    </citation>
    <scope>NUCLEOTIDE SEQUENCE</scope>
    <source>
        <tissue evidence="3">Shoot tissue taken approximately 20 cm above the soil surface</tissue>
    </source>
</reference>
<evidence type="ECO:0000313" key="3">
    <source>
        <dbReference type="EMBL" id="JAE15779.1"/>
    </source>
</evidence>
<organism evidence="3">
    <name type="scientific">Arundo donax</name>
    <name type="common">Giant reed</name>
    <name type="synonym">Donax arundinaceus</name>
    <dbReference type="NCBI Taxonomy" id="35708"/>
    <lineage>
        <taxon>Eukaryota</taxon>
        <taxon>Viridiplantae</taxon>
        <taxon>Streptophyta</taxon>
        <taxon>Embryophyta</taxon>
        <taxon>Tracheophyta</taxon>
        <taxon>Spermatophyta</taxon>
        <taxon>Magnoliopsida</taxon>
        <taxon>Liliopsida</taxon>
        <taxon>Poales</taxon>
        <taxon>Poaceae</taxon>
        <taxon>PACMAD clade</taxon>
        <taxon>Arundinoideae</taxon>
        <taxon>Arundineae</taxon>
        <taxon>Arundo</taxon>
    </lineage>
</organism>
<sequence>MSNVKLMNHCVLVCIFVAPVTACCHFLSDRSYALSFPWFCSNRSDYSCTAKCLMQCQFMVVIHMAILLFLSYVLLACLNCALAF</sequence>
<feature type="signal peptide" evidence="2">
    <location>
        <begin position="1"/>
        <end position="22"/>
    </location>
</feature>
<protein>
    <submittedName>
        <fullName evidence="3">Uncharacterized protein</fullName>
    </submittedName>
</protein>
<accession>A0A0A9FX32</accession>
<evidence type="ECO:0000256" key="2">
    <source>
        <dbReference type="SAM" id="SignalP"/>
    </source>
</evidence>
<reference evidence="3" key="1">
    <citation type="submission" date="2014-09" db="EMBL/GenBank/DDBJ databases">
        <authorList>
            <person name="Magalhaes I.L.F."/>
            <person name="Oliveira U."/>
            <person name="Santos F.R."/>
            <person name="Vidigal T.H.D.A."/>
            <person name="Brescovit A.D."/>
            <person name="Santos A.J."/>
        </authorList>
    </citation>
    <scope>NUCLEOTIDE SEQUENCE</scope>
    <source>
        <tissue evidence="3">Shoot tissue taken approximately 20 cm above the soil surface</tissue>
    </source>
</reference>
<proteinExistence type="predicted"/>
<evidence type="ECO:0000256" key="1">
    <source>
        <dbReference type="SAM" id="Phobius"/>
    </source>
</evidence>